<evidence type="ECO:0000256" key="1">
    <source>
        <dbReference type="SAM" id="Coils"/>
    </source>
</evidence>
<reference evidence="2" key="1">
    <citation type="journal article" date="2023" name="Insect Mol. Biol.">
        <title>Genome sequencing provides insights into the evolution of gene families encoding plant cell wall-degrading enzymes in longhorned beetles.</title>
        <authorList>
            <person name="Shin N.R."/>
            <person name="Okamura Y."/>
            <person name="Kirsch R."/>
            <person name="Pauchet Y."/>
        </authorList>
    </citation>
    <scope>NUCLEOTIDE SEQUENCE</scope>
    <source>
        <strain evidence="2">RBIC_L_NR</strain>
    </source>
</reference>
<keyword evidence="3" id="KW-1185">Reference proteome</keyword>
<proteinExistence type="predicted"/>
<sequence length="675" mass="79293">MDSSCLSQIAQHLISTDGVVTELKDEIEKVKSQLRHINLCKNERLKNASPDKSDPLKLISQLKTENKQLKKELIQKRKMQQASMKNVEKAKDIMNDYEKKVGLLHEQAIKSSKVMKQSKERFCKCLQEKDQLVKELQRNNESLQFDLREQEVKYEQIMKLHENLQESFNETNGKCIVLSGNNEKFVQCIELLEQQLQCAVCECEQYKEDVRRLEQEISDIKCNTCQKLELKLKKQKEKYENRLKQNEENENILKGQISELSRKIMDLETEKLSIDTLQCKQLEDKCKRQCETTLQKEKRYEKERDEMRQLVDELTNVVKQNKVTLLQLSNINKQQEVLLESQCSLLSEKEEKIKMGESTIEMMEIKSSELEREVEELRKILSGPCTKSTCCSLSKELEEIKTALSQERDNQLMKQKVIEDQSQTIYCLQYQIKEKMSELSKAREETSIAEEEMSRINNDLVRKHKDLERELDEKEQLLEKMKKLEYQKTLLSNEMEELERLLQRYCDSQQYDEQQQDALYNLQKQVELQRREWEAQKENLAIEKEKAVCAAKFATQKLLETVSDFQKQVETQKKVQTMLTKMLHNKEEELKIIKSKMSSINTIATDVKPDMSMKELYKRSRGFDLSNPTTTTSFYSSCSNCSRAGMKSSAEKSDLQKLFYLLTSTAEQPIEESSR</sequence>
<organism evidence="2 3">
    <name type="scientific">Rhamnusium bicolor</name>
    <dbReference type="NCBI Taxonomy" id="1586634"/>
    <lineage>
        <taxon>Eukaryota</taxon>
        <taxon>Metazoa</taxon>
        <taxon>Ecdysozoa</taxon>
        <taxon>Arthropoda</taxon>
        <taxon>Hexapoda</taxon>
        <taxon>Insecta</taxon>
        <taxon>Pterygota</taxon>
        <taxon>Neoptera</taxon>
        <taxon>Endopterygota</taxon>
        <taxon>Coleoptera</taxon>
        <taxon>Polyphaga</taxon>
        <taxon>Cucujiformia</taxon>
        <taxon>Chrysomeloidea</taxon>
        <taxon>Cerambycidae</taxon>
        <taxon>Lepturinae</taxon>
        <taxon>Rhagiini</taxon>
        <taxon>Rhamnusium</taxon>
    </lineage>
</organism>
<evidence type="ECO:0000313" key="2">
    <source>
        <dbReference type="EMBL" id="KAJ8932723.1"/>
    </source>
</evidence>
<evidence type="ECO:0000313" key="3">
    <source>
        <dbReference type="Proteomes" id="UP001162156"/>
    </source>
</evidence>
<feature type="coiled-coil region" evidence="1">
    <location>
        <begin position="432"/>
        <end position="550"/>
    </location>
</feature>
<keyword evidence="1" id="KW-0175">Coiled coil</keyword>
<protein>
    <submittedName>
        <fullName evidence="2">Uncharacterized protein</fullName>
    </submittedName>
</protein>
<dbReference type="Proteomes" id="UP001162156">
    <property type="component" value="Unassembled WGS sequence"/>
</dbReference>
<accession>A0AAV8X168</accession>
<feature type="coiled-coil region" evidence="1">
    <location>
        <begin position="59"/>
        <end position="320"/>
    </location>
</feature>
<name>A0AAV8X168_9CUCU</name>
<dbReference type="EMBL" id="JANEYF010003969">
    <property type="protein sequence ID" value="KAJ8932723.1"/>
    <property type="molecule type" value="Genomic_DNA"/>
</dbReference>
<gene>
    <name evidence="2" type="ORF">NQ314_014418</name>
</gene>
<comment type="caution">
    <text evidence="2">The sequence shown here is derived from an EMBL/GenBank/DDBJ whole genome shotgun (WGS) entry which is preliminary data.</text>
</comment>
<dbReference type="AlphaFoldDB" id="A0AAV8X168"/>